<protein>
    <recommendedName>
        <fullName evidence="4">Cold-shock protein</fullName>
    </recommendedName>
</protein>
<dbReference type="Proteomes" id="UP000188559">
    <property type="component" value="Unassembled WGS sequence"/>
</dbReference>
<evidence type="ECO:0008006" key="4">
    <source>
        <dbReference type="Google" id="ProtNLM"/>
    </source>
</evidence>
<evidence type="ECO:0000313" key="1">
    <source>
        <dbReference type="EMBL" id="ONH43067.1"/>
    </source>
</evidence>
<evidence type="ECO:0000313" key="3">
    <source>
        <dbReference type="Proteomes" id="UP000188559"/>
    </source>
</evidence>
<organism evidence="2 3">
    <name type="scientific">Pseudomonas azotoformans</name>
    <dbReference type="NCBI Taxonomy" id="47878"/>
    <lineage>
        <taxon>Bacteria</taxon>
        <taxon>Pseudomonadati</taxon>
        <taxon>Pseudomonadota</taxon>
        <taxon>Gammaproteobacteria</taxon>
        <taxon>Pseudomonadales</taxon>
        <taxon>Pseudomonadaceae</taxon>
        <taxon>Pseudomonas</taxon>
    </lineage>
</organism>
<dbReference type="GeneID" id="57378301"/>
<keyword evidence="3" id="KW-1185">Reference proteome</keyword>
<dbReference type="SUPFAM" id="SSF50249">
    <property type="entry name" value="Nucleic acid-binding proteins"/>
    <property type="match status" value="1"/>
</dbReference>
<dbReference type="Gene3D" id="2.40.50.140">
    <property type="entry name" value="Nucleic acid-binding proteins"/>
    <property type="match status" value="1"/>
</dbReference>
<sequence>MPSKTPRTASTTGCEAAKYDNKDIFFRSPSFAKGGQLLREGQTVTYELRRRSDGVLEAFNIRVEEEPSTH</sequence>
<dbReference type="EMBL" id="MNPV01000002">
    <property type="protein sequence ID" value="ONH46514.1"/>
    <property type="molecule type" value="Genomic_DNA"/>
</dbReference>
<dbReference type="EMBL" id="MNPV01000006">
    <property type="protein sequence ID" value="ONH43067.1"/>
    <property type="molecule type" value="Genomic_DNA"/>
</dbReference>
<name>A0A1V2JMN0_PSEAZ</name>
<proteinExistence type="predicted"/>
<comment type="caution">
    <text evidence="2">The sequence shown here is derived from an EMBL/GenBank/DDBJ whole genome shotgun (WGS) entry which is preliminary data.</text>
</comment>
<dbReference type="OrthoDB" id="6995414at2"/>
<dbReference type="InterPro" id="IPR012340">
    <property type="entry name" value="NA-bd_OB-fold"/>
</dbReference>
<dbReference type="AlphaFoldDB" id="A0A1V2JMN0"/>
<gene>
    <name evidence="2" type="ORF">BLL37_06515</name>
    <name evidence="1" type="ORF">BLL37_21530</name>
</gene>
<evidence type="ECO:0000313" key="2">
    <source>
        <dbReference type="EMBL" id="ONH46514.1"/>
    </source>
</evidence>
<accession>A0A1V2JMN0</accession>
<reference evidence="2 3" key="1">
    <citation type="submission" date="2016-10" db="EMBL/GenBank/DDBJ databases">
        <title>Pseudomonas lactis sp. nov. and Pseudomonas paralactis sp. nov., isolated from bovine raw milk.</title>
        <authorList>
            <person name="Von Neubeck M."/>
            <person name="Huptas C."/>
            <person name="Glueck C."/>
            <person name="Krewinkel M."/>
            <person name="Stoeckel M."/>
            <person name="Stressler T."/>
            <person name="Fischer L."/>
            <person name="Hinrichs J."/>
            <person name="Scherer S."/>
            <person name="Wenning M."/>
        </authorList>
    </citation>
    <scope>NUCLEOTIDE SEQUENCE [LARGE SCALE GENOMIC DNA]</scope>
    <source>
        <strain evidence="2 3">DSM 18862</strain>
    </source>
</reference>
<dbReference type="RefSeq" id="WP_071496787.1">
    <property type="nucleotide sequence ID" value="NZ_LT629702.1"/>
</dbReference>